<dbReference type="InterPro" id="IPR037006">
    <property type="entry name" value="CheA-like_homodim_sf"/>
</dbReference>
<dbReference type="EMBL" id="FTMN01000011">
    <property type="protein sequence ID" value="SIQ91230.1"/>
    <property type="molecule type" value="Genomic_DNA"/>
</dbReference>
<keyword evidence="6" id="KW-0808">Transferase</keyword>
<feature type="compositionally biased region" description="Polar residues" evidence="14">
    <location>
        <begin position="140"/>
        <end position="159"/>
    </location>
</feature>
<keyword evidence="10" id="KW-0902">Two-component regulatory system</keyword>
<feature type="domain" description="HPt" evidence="17">
    <location>
        <begin position="1"/>
        <end position="103"/>
    </location>
</feature>
<comment type="catalytic activity">
    <reaction evidence="1">
        <text>ATP + protein L-histidine = ADP + protein N-phospho-L-histidine.</text>
        <dbReference type="EC" id="2.7.13.3"/>
    </reaction>
</comment>
<keyword evidence="7" id="KW-0547">Nucleotide-binding</keyword>
<dbReference type="InterPro" id="IPR004105">
    <property type="entry name" value="CheA-like_dim"/>
</dbReference>
<comment type="function">
    <text evidence="11">Involved in the transmission of sensory signals from the chemoreceptors to the flagellar motors. CheA is autophosphorylated; it can transfer its phosphate group to either CheB or CheY.</text>
</comment>
<dbReference type="PROSITE" id="PS50109">
    <property type="entry name" value="HIS_KIN"/>
    <property type="match status" value="1"/>
</dbReference>
<evidence type="ECO:0000259" key="16">
    <source>
        <dbReference type="PROSITE" id="PS50851"/>
    </source>
</evidence>
<keyword evidence="19" id="KW-1185">Reference proteome</keyword>
<dbReference type="STRING" id="49186.SAMN05421647_11147"/>
<dbReference type="Pfam" id="PF02518">
    <property type="entry name" value="HATPase_c"/>
    <property type="match status" value="1"/>
</dbReference>
<evidence type="ECO:0000256" key="13">
    <source>
        <dbReference type="SAM" id="Coils"/>
    </source>
</evidence>
<feature type="compositionally biased region" description="Low complexity" evidence="14">
    <location>
        <begin position="366"/>
        <end position="380"/>
    </location>
</feature>
<dbReference type="PROSITE" id="PS50851">
    <property type="entry name" value="CHEW"/>
    <property type="match status" value="1"/>
</dbReference>
<dbReference type="SMART" id="SM00260">
    <property type="entry name" value="CheW"/>
    <property type="match status" value="1"/>
</dbReference>
<evidence type="ECO:0000313" key="19">
    <source>
        <dbReference type="Proteomes" id="UP000186895"/>
    </source>
</evidence>
<evidence type="ECO:0000256" key="14">
    <source>
        <dbReference type="SAM" id="MobiDB-lite"/>
    </source>
</evidence>
<evidence type="ECO:0000256" key="5">
    <source>
        <dbReference type="ARBA" id="ARBA00022553"/>
    </source>
</evidence>
<feature type="region of interest" description="Disordered" evidence="14">
    <location>
        <begin position="118"/>
        <end position="159"/>
    </location>
</feature>
<dbReference type="eggNOG" id="COG0643">
    <property type="taxonomic scope" value="Bacteria"/>
</dbReference>
<feature type="compositionally biased region" description="Pro residues" evidence="14">
    <location>
        <begin position="381"/>
        <end position="391"/>
    </location>
</feature>
<dbReference type="InterPro" id="IPR008207">
    <property type="entry name" value="Sig_transdc_His_kin_Hpt_dom"/>
</dbReference>
<dbReference type="SUPFAM" id="SSF47226">
    <property type="entry name" value="Histidine-containing phosphotransfer domain, HPT domain"/>
    <property type="match status" value="1"/>
</dbReference>
<keyword evidence="5 12" id="KW-0597">Phosphoprotein</keyword>
<dbReference type="PRINTS" id="PR00344">
    <property type="entry name" value="BCTRLSENSOR"/>
</dbReference>
<dbReference type="GO" id="GO:0005524">
    <property type="term" value="F:ATP binding"/>
    <property type="evidence" value="ECO:0007669"/>
    <property type="project" value="UniProtKB-KW"/>
</dbReference>
<dbReference type="SMART" id="SM00073">
    <property type="entry name" value="HPT"/>
    <property type="match status" value="1"/>
</dbReference>
<dbReference type="CDD" id="cd00731">
    <property type="entry name" value="CheA_reg"/>
    <property type="match status" value="1"/>
</dbReference>
<dbReference type="Gene3D" id="1.10.287.560">
    <property type="entry name" value="Histidine kinase CheA-like, homodimeric domain"/>
    <property type="match status" value="1"/>
</dbReference>
<dbReference type="CDD" id="cd16916">
    <property type="entry name" value="HATPase_CheA-like"/>
    <property type="match status" value="1"/>
</dbReference>
<evidence type="ECO:0000256" key="6">
    <source>
        <dbReference type="ARBA" id="ARBA00022679"/>
    </source>
</evidence>
<dbReference type="FunFam" id="3.30.565.10:FF:000016">
    <property type="entry name" value="Chemotaxis protein CheA, putative"/>
    <property type="match status" value="1"/>
</dbReference>
<protein>
    <recommendedName>
        <fullName evidence="3">Chemotaxis protein CheA</fullName>
        <ecNumber evidence="2">2.7.13.3</ecNumber>
    </recommendedName>
</protein>
<sequence length="811" mass="87822">MSVDLSQFIPGFLEESDEGLQVMETSLLALAPGDNETINEVFRAAHSIKGGAGTFGFTGVAEFTHEAETLLDAMRNGSVEVTSARTQLLLQSVDIIRDLLDRAAGGDNALPPEAQALASALAQAQTDSSPAASDSGDEPSAQTKEPSVQDTAPSATQADDLNTGSAIWQISFKADPSLLATGNDPLFLFQALADLGPLRVQVLQDTLPALSELDPEQLYLQWQLQLDADCSEADIREVFEWVEDDIELEVSRGGADDLSSATDTAQGWQIRLHPSEDLLHTGNDPLLLFASLADLGRLDVQAHFERLPDLALLDPSALYLDWSLTLYSECDEAAIREVFEWVEDEVELEIQPLTPAAPEPEEETIEAVPETAAEPSAAEPSPAPQAAPAPRPAATAKAKPAARESSIRVDTGKVDSLVDRVGELVITQAMLLEVSQALEELEHPALEELQKGLLQLERNTRELQEDVMRIRMLPISFVFNRFPRLVHDVSQQLGKQVELHLEGEHTELDKTVLEKIGDPLVHLVRNGLDHGLEGPEERQAAGKSATGHLWLTAFQQGGSILIEIRDDGRGLNRDRIRSKAIERGLIDAQAQLSDQEVDELIFLPGFSTAEQVSDLSGRGVGMDVVRRNIESLGGSIELLSNPGVGSCFTIRLPLTLAIMDGQLVRLDQDPYVIPLISIVETLQATQAMLVSLAGNRCLLHFRDEYLPLLRLTSAFGLAQEQPLQPGCIVVVVESGGQKAGLVVDELMGQQQTVIKSLEQNYRRVQGLSGATILGDGSVALILDIAGLISRNVDADTALIARQKNEQQEAQA</sequence>
<dbReference type="InterPro" id="IPR002545">
    <property type="entry name" value="CheW-lke_dom"/>
</dbReference>
<evidence type="ECO:0000259" key="15">
    <source>
        <dbReference type="PROSITE" id="PS50109"/>
    </source>
</evidence>
<feature type="domain" description="CheW-like" evidence="16">
    <location>
        <begin position="658"/>
        <end position="793"/>
    </location>
</feature>
<dbReference type="InterPro" id="IPR003594">
    <property type="entry name" value="HATPase_dom"/>
</dbReference>
<dbReference type="Pfam" id="PF02895">
    <property type="entry name" value="H-kinase_dim"/>
    <property type="match status" value="1"/>
</dbReference>
<evidence type="ECO:0000256" key="11">
    <source>
        <dbReference type="ARBA" id="ARBA00035100"/>
    </source>
</evidence>
<feature type="coiled-coil region" evidence="13">
    <location>
        <begin position="446"/>
        <end position="473"/>
    </location>
</feature>
<dbReference type="SMART" id="SM00387">
    <property type="entry name" value="HATPase_c"/>
    <property type="match status" value="1"/>
</dbReference>
<dbReference type="PANTHER" id="PTHR43395">
    <property type="entry name" value="SENSOR HISTIDINE KINASE CHEA"/>
    <property type="match status" value="1"/>
</dbReference>
<keyword evidence="8 18" id="KW-0418">Kinase</keyword>
<dbReference type="GO" id="GO:0006935">
    <property type="term" value="P:chemotaxis"/>
    <property type="evidence" value="ECO:0007669"/>
    <property type="project" value="UniProtKB-KW"/>
</dbReference>
<dbReference type="Gene3D" id="1.20.120.160">
    <property type="entry name" value="HPT domain"/>
    <property type="match status" value="1"/>
</dbReference>
<dbReference type="InterPro" id="IPR036061">
    <property type="entry name" value="CheW-like_dom_sf"/>
</dbReference>
<dbReference type="Pfam" id="PF01584">
    <property type="entry name" value="CheW"/>
    <property type="match status" value="1"/>
</dbReference>
<dbReference type="Pfam" id="PF01627">
    <property type="entry name" value="Hpt"/>
    <property type="match status" value="1"/>
</dbReference>
<evidence type="ECO:0000256" key="12">
    <source>
        <dbReference type="PROSITE-ProRule" id="PRU00110"/>
    </source>
</evidence>
<evidence type="ECO:0000256" key="3">
    <source>
        <dbReference type="ARBA" id="ARBA00021495"/>
    </source>
</evidence>
<dbReference type="RefSeq" id="WP_076465515.1">
    <property type="nucleotide sequence ID" value="NZ_FTMN01000011.1"/>
</dbReference>
<dbReference type="Gene3D" id="3.30.565.10">
    <property type="entry name" value="Histidine kinase-like ATPase, C-terminal domain"/>
    <property type="match status" value="1"/>
</dbReference>
<dbReference type="InterPro" id="IPR036641">
    <property type="entry name" value="HPT_dom_sf"/>
</dbReference>
<dbReference type="GO" id="GO:0000155">
    <property type="term" value="F:phosphorelay sensor kinase activity"/>
    <property type="evidence" value="ECO:0007669"/>
    <property type="project" value="InterPro"/>
</dbReference>
<dbReference type="SMART" id="SM01231">
    <property type="entry name" value="H-kinase_dim"/>
    <property type="match status" value="1"/>
</dbReference>
<name>A0A1N6WMH7_9GAMM</name>
<evidence type="ECO:0000259" key="17">
    <source>
        <dbReference type="PROSITE" id="PS50894"/>
    </source>
</evidence>
<evidence type="ECO:0000256" key="9">
    <source>
        <dbReference type="ARBA" id="ARBA00022840"/>
    </source>
</evidence>
<dbReference type="AlphaFoldDB" id="A0A1N6WMH7"/>
<feature type="modified residue" description="Phosphohistidine" evidence="12">
    <location>
        <position position="46"/>
    </location>
</feature>
<dbReference type="SUPFAM" id="SSF55874">
    <property type="entry name" value="ATPase domain of HSP90 chaperone/DNA topoisomerase II/histidine kinase"/>
    <property type="match status" value="1"/>
</dbReference>
<gene>
    <name evidence="18" type="ORF">SAMN05421647_11147</name>
</gene>
<evidence type="ECO:0000256" key="8">
    <source>
        <dbReference type="ARBA" id="ARBA00022777"/>
    </source>
</evidence>
<dbReference type="PANTHER" id="PTHR43395:SF10">
    <property type="entry name" value="CHEMOTAXIS PROTEIN CHEA"/>
    <property type="match status" value="1"/>
</dbReference>
<evidence type="ECO:0000256" key="2">
    <source>
        <dbReference type="ARBA" id="ARBA00012438"/>
    </source>
</evidence>
<evidence type="ECO:0000256" key="7">
    <source>
        <dbReference type="ARBA" id="ARBA00022741"/>
    </source>
</evidence>
<dbReference type="Proteomes" id="UP000186895">
    <property type="component" value="Unassembled WGS sequence"/>
</dbReference>
<dbReference type="SUPFAM" id="SSF50341">
    <property type="entry name" value="CheW-like"/>
    <property type="match status" value="1"/>
</dbReference>
<organism evidence="18 19">
    <name type="scientific">Marinobacterium stanieri</name>
    <dbReference type="NCBI Taxonomy" id="49186"/>
    <lineage>
        <taxon>Bacteria</taxon>
        <taxon>Pseudomonadati</taxon>
        <taxon>Pseudomonadota</taxon>
        <taxon>Gammaproteobacteria</taxon>
        <taxon>Oceanospirillales</taxon>
        <taxon>Oceanospirillaceae</taxon>
        <taxon>Marinobacterium</taxon>
    </lineage>
</organism>
<dbReference type="FunFam" id="2.30.30.40:FF:000048">
    <property type="entry name" value="Chemotaxis protein CheA, putative"/>
    <property type="match status" value="1"/>
</dbReference>
<dbReference type="CDD" id="cd00088">
    <property type="entry name" value="HPT"/>
    <property type="match status" value="1"/>
</dbReference>
<feature type="region of interest" description="Disordered" evidence="14">
    <location>
        <begin position="351"/>
        <end position="407"/>
    </location>
</feature>
<dbReference type="InterPro" id="IPR051315">
    <property type="entry name" value="Bact_Chemotaxis_CheA"/>
</dbReference>
<dbReference type="InterPro" id="IPR036097">
    <property type="entry name" value="HisK_dim/P_sf"/>
</dbReference>
<dbReference type="InterPro" id="IPR005467">
    <property type="entry name" value="His_kinase_dom"/>
</dbReference>
<dbReference type="InterPro" id="IPR036890">
    <property type="entry name" value="HATPase_C_sf"/>
</dbReference>
<evidence type="ECO:0000313" key="18">
    <source>
        <dbReference type="EMBL" id="SIQ91230.1"/>
    </source>
</evidence>
<accession>A0A1N6WMH7</accession>
<evidence type="ECO:0000256" key="4">
    <source>
        <dbReference type="ARBA" id="ARBA00022500"/>
    </source>
</evidence>
<dbReference type="Gene3D" id="2.30.30.40">
    <property type="entry name" value="SH3 Domains"/>
    <property type="match status" value="1"/>
</dbReference>
<dbReference type="SUPFAM" id="SSF47384">
    <property type="entry name" value="Homodimeric domain of signal transducing histidine kinase"/>
    <property type="match status" value="1"/>
</dbReference>
<dbReference type="InterPro" id="IPR004358">
    <property type="entry name" value="Sig_transdc_His_kin-like_C"/>
</dbReference>
<keyword evidence="9" id="KW-0067">ATP-binding</keyword>
<keyword evidence="13" id="KW-0175">Coiled coil</keyword>
<reference evidence="18 19" key="1">
    <citation type="submission" date="2017-01" db="EMBL/GenBank/DDBJ databases">
        <authorList>
            <person name="Mah S.A."/>
            <person name="Swanson W.J."/>
            <person name="Moy G.W."/>
            <person name="Vacquier V.D."/>
        </authorList>
    </citation>
    <scope>NUCLEOTIDE SEQUENCE [LARGE SCALE GENOMIC DNA]</scope>
    <source>
        <strain evidence="18 19">DSM 7027</strain>
    </source>
</reference>
<dbReference type="EC" id="2.7.13.3" evidence="2"/>
<evidence type="ECO:0000256" key="10">
    <source>
        <dbReference type="ARBA" id="ARBA00023012"/>
    </source>
</evidence>
<dbReference type="GO" id="GO:0005737">
    <property type="term" value="C:cytoplasm"/>
    <property type="evidence" value="ECO:0007669"/>
    <property type="project" value="InterPro"/>
</dbReference>
<evidence type="ECO:0000256" key="1">
    <source>
        <dbReference type="ARBA" id="ARBA00000085"/>
    </source>
</evidence>
<proteinExistence type="predicted"/>
<feature type="domain" description="Histidine kinase" evidence="15">
    <location>
        <begin position="446"/>
        <end position="656"/>
    </location>
</feature>
<dbReference type="PROSITE" id="PS50894">
    <property type="entry name" value="HPT"/>
    <property type="match status" value="1"/>
</dbReference>
<keyword evidence="4" id="KW-0145">Chemotaxis</keyword>